<dbReference type="InterPro" id="IPR036388">
    <property type="entry name" value="WH-like_DNA-bd_sf"/>
</dbReference>
<evidence type="ECO:0000256" key="3">
    <source>
        <dbReference type="ARBA" id="ARBA00023163"/>
    </source>
</evidence>
<dbReference type="CDD" id="cd00090">
    <property type="entry name" value="HTH_ARSR"/>
    <property type="match status" value="1"/>
</dbReference>
<accession>A0A1G7E6R9</accession>
<sequence length="114" mass="13189">MSESNLTIQDCPYFTVQKVLAGKWSLLILHFLSESTLRFNELQRKLDNLTHATLAKQLKQLEGFGLIIRKEYPQVPPKVEYSLSDLGRKLIPSLESIFVWGDEYLKYSVSKNKN</sequence>
<dbReference type="PANTHER" id="PTHR33204:SF29">
    <property type="entry name" value="TRANSCRIPTIONAL REGULATOR"/>
    <property type="match status" value="1"/>
</dbReference>
<evidence type="ECO:0000313" key="6">
    <source>
        <dbReference type="Proteomes" id="UP000198972"/>
    </source>
</evidence>
<evidence type="ECO:0000313" key="5">
    <source>
        <dbReference type="EMBL" id="SDE59075.1"/>
    </source>
</evidence>
<evidence type="ECO:0000259" key="4">
    <source>
        <dbReference type="PROSITE" id="PS51118"/>
    </source>
</evidence>
<dbReference type="InterPro" id="IPR002577">
    <property type="entry name" value="HTH_HxlR"/>
</dbReference>
<feature type="domain" description="HTH hxlR-type" evidence="4">
    <location>
        <begin position="11"/>
        <end position="109"/>
    </location>
</feature>
<dbReference type="STRING" id="670482.SAMN04488542_10160"/>
<dbReference type="Pfam" id="PF01638">
    <property type="entry name" value="HxlR"/>
    <property type="match status" value="1"/>
</dbReference>
<gene>
    <name evidence="5" type="ORF">SAMN04488542_10160</name>
</gene>
<name>A0A1G7E6R9_9BACL</name>
<evidence type="ECO:0000256" key="2">
    <source>
        <dbReference type="ARBA" id="ARBA00023125"/>
    </source>
</evidence>
<dbReference type="EMBL" id="FNBG01000001">
    <property type="protein sequence ID" value="SDE59075.1"/>
    <property type="molecule type" value="Genomic_DNA"/>
</dbReference>
<proteinExistence type="predicted"/>
<dbReference type="InterPro" id="IPR011991">
    <property type="entry name" value="ArsR-like_HTH"/>
</dbReference>
<dbReference type="GO" id="GO:0003677">
    <property type="term" value="F:DNA binding"/>
    <property type="evidence" value="ECO:0007669"/>
    <property type="project" value="UniProtKB-KW"/>
</dbReference>
<reference evidence="5 6" key="1">
    <citation type="submission" date="2016-10" db="EMBL/GenBank/DDBJ databases">
        <authorList>
            <person name="de Groot N.N."/>
        </authorList>
    </citation>
    <scope>NUCLEOTIDE SEQUENCE [LARGE SCALE GENOMIC DNA]</scope>
    <source>
        <strain evidence="5 6">DSM 28129</strain>
    </source>
</reference>
<dbReference type="PROSITE" id="PS51118">
    <property type="entry name" value="HTH_HXLR"/>
    <property type="match status" value="1"/>
</dbReference>
<dbReference type="Gene3D" id="1.10.10.10">
    <property type="entry name" value="Winged helix-like DNA-binding domain superfamily/Winged helix DNA-binding domain"/>
    <property type="match status" value="1"/>
</dbReference>
<dbReference type="SUPFAM" id="SSF46785">
    <property type="entry name" value="Winged helix' DNA-binding domain"/>
    <property type="match status" value="1"/>
</dbReference>
<protein>
    <submittedName>
        <fullName evidence="5">DNA-binding transcriptional regulator, HxlR family</fullName>
    </submittedName>
</protein>
<dbReference type="InterPro" id="IPR036390">
    <property type="entry name" value="WH_DNA-bd_sf"/>
</dbReference>
<dbReference type="Proteomes" id="UP000198972">
    <property type="component" value="Unassembled WGS sequence"/>
</dbReference>
<dbReference type="RefSeq" id="WP_091225753.1">
    <property type="nucleotide sequence ID" value="NZ_FNBG01000001.1"/>
</dbReference>
<keyword evidence="1" id="KW-0805">Transcription regulation</keyword>
<evidence type="ECO:0000256" key="1">
    <source>
        <dbReference type="ARBA" id="ARBA00023015"/>
    </source>
</evidence>
<dbReference type="AlphaFoldDB" id="A0A1G7E6R9"/>
<dbReference type="OrthoDB" id="9791143at2"/>
<keyword evidence="3" id="KW-0804">Transcription</keyword>
<keyword evidence="2 5" id="KW-0238">DNA-binding</keyword>
<keyword evidence="6" id="KW-1185">Reference proteome</keyword>
<organism evidence="5 6">
    <name type="scientific">Fontibacillus panacisegetis</name>
    <dbReference type="NCBI Taxonomy" id="670482"/>
    <lineage>
        <taxon>Bacteria</taxon>
        <taxon>Bacillati</taxon>
        <taxon>Bacillota</taxon>
        <taxon>Bacilli</taxon>
        <taxon>Bacillales</taxon>
        <taxon>Paenibacillaceae</taxon>
        <taxon>Fontibacillus</taxon>
    </lineage>
</organism>
<dbReference type="PANTHER" id="PTHR33204">
    <property type="entry name" value="TRANSCRIPTIONAL REGULATOR, MARR FAMILY"/>
    <property type="match status" value="1"/>
</dbReference>